<accession>A0A401P8W2</accession>
<dbReference type="GO" id="GO:0005576">
    <property type="term" value="C:extracellular region"/>
    <property type="evidence" value="ECO:0007669"/>
    <property type="project" value="UniProtKB-SubCell"/>
</dbReference>
<keyword evidence="8" id="KW-1185">Reference proteome</keyword>
<dbReference type="OMA" id="CCPYSSA"/>
<dbReference type="AlphaFoldDB" id="A0A401P8W2"/>
<dbReference type="Gene3D" id="2.10.25.160">
    <property type="entry name" value="Granulin"/>
    <property type="match status" value="8"/>
</dbReference>
<keyword evidence="3" id="KW-0964">Secreted</keyword>
<feature type="domain" description="Granulins" evidence="6">
    <location>
        <begin position="51"/>
        <end position="64"/>
    </location>
</feature>
<dbReference type="PANTHER" id="PTHR12274">
    <property type="entry name" value="GRANULIN"/>
    <property type="match status" value="1"/>
</dbReference>
<dbReference type="OrthoDB" id="5854875at2759"/>
<proteinExistence type="inferred from homology"/>
<evidence type="ECO:0000256" key="3">
    <source>
        <dbReference type="ARBA" id="ARBA00022525"/>
    </source>
</evidence>
<comment type="similarity">
    <text evidence="2">Belongs to the granulin family.</text>
</comment>
<feature type="signal peptide" evidence="5">
    <location>
        <begin position="1"/>
        <end position="17"/>
    </location>
</feature>
<dbReference type="PROSITE" id="PS00799">
    <property type="entry name" value="GRANULINS"/>
    <property type="match status" value="5"/>
</dbReference>
<evidence type="ECO:0000259" key="6">
    <source>
        <dbReference type="PROSITE" id="PS00799"/>
    </source>
</evidence>
<dbReference type="InterPro" id="IPR039036">
    <property type="entry name" value="Granulin_fam"/>
</dbReference>
<dbReference type="InterPro" id="IPR037277">
    <property type="entry name" value="Granulin_sf"/>
</dbReference>
<feature type="chain" id="PRO_5019557330" description="Granulins domain-containing protein" evidence="5">
    <location>
        <begin position="18"/>
        <end position="642"/>
    </location>
</feature>
<evidence type="ECO:0000313" key="7">
    <source>
        <dbReference type="EMBL" id="GCB69524.1"/>
    </source>
</evidence>
<dbReference type="FunFam" id="2.10.25.160:FF:000001">
    <property type="entry name" value="Granulin precursor"/>
    <property type="match status" value="1"/>
</dbReference>
<evidence type="ECO:0000256" key="5">
    <source>
        <dbReference type="SAM" id="SignalP"/>
    </source>
</evidence>
<dbReference type="EMBL" id="BFAA01003205">
    <property type="protein sequence ID" value="GCB69524.1"/>
    <property type="molecule type" value="Genomic_DNA"/>
</dbReference>
<feature type="domain" description="Granulins" evidence="6">
    <location>
        <begin position="288"/>
        <end position="301"/>
    </location>
</feature>
<name>A0A401P8W2_SCYTO</name>
<dbReference type="PANTHER" id="PTHR12274:SF3">
    <property type="entry name" value="PROGRANULIN"/>
    <property type="match status" value="1"/>
</dbReference>
<feature type="domain" description="Granulins" evidence="6">
    <location>
        <begin position="370"/>
        <end position="383"/>
    </location>
</feature>
<evidence type="ECO:0000313" key="8">
    <source>
        <dbReference type="Proteomes" id="UP000288216"/>
    </source>
</evidence>
<keyword evidence="5" id="KW-0732">Signal</keyword>
<dbReference type="SUPFAM" id="SSF57277">
    <property type="entry name" value="Granulin repeat"/>
    <property type="match status" value="6"/>
</dbReference>
<dbReference type="STRING" id="75743.A0A401P8W2"/>
<dbReference type="Pfam" id="PF00396">
    <property type="entry name" value="Granulin"/>
    <property type="match status" value="8"/>
</dbReference>
<feature type="domain" description="Granulins" evidence="6">
    <location>
        <begin position="147"/>
        <end position="160"/>
    </location>
</feature>
<sequence>MIQTFVFLWLATGLATALQCPDGTTCPDTATCCQKNFGGYACCPLPKAVCCSDHLHCCPENTTCDVAHSTCHHGLSRVPWVKKVPAIPAETTMWEEVEATPLVQAGTPNAVTENMCLDNTECPPEYTCMPTSKGVYGCCPLTEATICKDWEHCCPKGYECDLNKAKCKRAGVKEEKLPLVSGVGNLRTAKSELCGNMSCSERYTCCTSNNFGWGCCPLKDAVCCDDNYCCPKDFKCDKVQKTCIKPVDENVKAIVCPDGKSECPDGSTCCLLPDQDWGCCPLEKAVCCEDRLHCCPSETKCDLKQSKCVSQFGMMEMWKKFPARRRFTTGNTKVQIVRCNGTVACPDNDTCCKLSTGEFACCPIPQAVCCADHIHCCPHGYKCKPDTGDCYQKDNSSPWLMNTPAIVQGRTMNVQCNGTVSCPPDNTCCKEASGDWGCCPSPQAVCCEGADHCCPNGYTCDVKHKGCTQKPLSFPRATNEATNMKPLGKSRALNTKCDDTKSCPTGSTCCRRRSGAWGCCPLTEAVCCKDHEHCCPNGYTCNLSIGTCEKQSLSVPWEVKLSSISEIKCDDKFSCQSPATCCKVASGGWACCPYEKATCCEDRLNCCPNGYTCNGKAKACTLRPQLRWDLFFPKQKKAFERL</sequence>
<comment type="caution">
    <text evidence="7">The sequence shown here is derived from an EMBL/GenBank/DDBJ whole genome shotgun (WGS) entry which is preliminary data.</text>
</comment>
<evidence type="ECO:0000256" key="1">
    <source>
        <dbReference type="ARBA" id="ARBA00004613"/>
    </source>
</evidence>
<keyword evidence="4" id="KW-1015">Disulfide bond</keyword>
<reference evidence="7 8" key="1">
    <citation type="journal article" date="2018" name="Nat. Ecol. Evol.">
        <title>Shark genomes provide insights into elasmobranch evolution and the origin of vertebrates.</title>
        <authorList>
            <person name="Hara Y"/>
            <person name="Yamaguchi K"/>
            <person name="Onimaru K"/>
            <person name="Kadota M"/>
            <person name="Koyanagi M"/>
            <person name="Keeley SD"/>
            <person name="Tatsumi K"/>
            <person name="Tanaka K"/>
            <person name="Motone F"/>
            <person name="Kageyama Y"/>
            <person name="Nozu R"/>
            <person name="Adachi N"/>
            <person name="Nishimura O"/>
            <person name="Nakagawa R"/>
            <person name="Tanegashima C"/>
            <person name="Kiyatake I"/>
            <person name="Matsumoto R"/>
            <person name="Murakumo K"/>
            <person name="Nishida K"/>
            <person name="Terakita A"/>
            <person name="Kuratani S"/>
            <person name="Sato K"/>
            <person name="Hyodo S Kuraku.S."/>
        </authorList>
    </citation>
    <scope>NUCLEOTIDE SEQUENCE [LARGE SCALE GENOMIC DNA]</scope>
</reference>
<dbReference type="InterPro" id="IPR000118">
    <property type="entry name" value="Granulin"/>
</dbReference>
<evidence type="ECO:0000256" key="2">
    <source>
        <dbReference type="ARBA" id="ARBA00010093"/>
    </source>
</evidence>
<feature type="domain" description="Granulins" evidence="6">
    <location>
        <begin position="528"/>
        <end position="541"/>
    </location>
</feature>
<comment type="subcellular location">
    <subcellularLocation>
        <location evidence="1">Secreted</location>
    </subcellularLocation>
</comment>
<dbReference type="Proteomes" id="UP000288216">
    <property type="component" value="Unassembled WGS sequence"/>
</dbReference>
<evidence type="ECO:0000256" key="4">
    <source>
        <dbReference type="ARBA" id="ARBA00023157"/>
    </source>
</evidence>
<gene>
    <name evidence="7" type="ORF">scyTo_0008402</name>
</gene>
<dbReference type="SMART" id="SM00277">
    <property type="entry name" value="GRAN"/>
    <property type="match status" value="8"/>
</dbReference>
<organism evidence="7 8">
    <name type="scientific">Scyliorhinus torazame</name>
    <name type="common">Cloudy catshark</name>
    <name type="synonym">Catulus torazame</name>
    <dbReference type="NCBI Taxonomy" id="75743"/>
    <lineage>
        <taxon>Eukaryota</taxon>
        <taxon>Metazoa</taxon>
        <taxon>Chordata</taxon>
        <taxon>Craniata</taxon>
        <taxon>Vertebrata</taxon>
        <taxon>Chondrichthyes</taxon>
        <taxon>Elasmobranchii</taxon>
        <taxon>Galeomorphii</taxon>
        <taxon>Galeoidea</taxon>
        <taxon>Carcharhiniformes</taxon>
        <taxon>Scyliorhinidae</taxon>
        <taxon>Scyliorhinus</taxon>
    </lineage>
</organism>
<protein>
    <recommendedName>
        <fullName evidence="6">Granulins domain-containing protein</fullName>
    </recommendedName>
</protein>